<feature type="compositionally biased region" description="Basic and acidic residues" evidence="1">
    <location>
        <begin position="297"/>
        <end position="306"/>
    </location>
</feature>
<dbReference type="Proteomes" id="UP001281614">
    <property type="component" value="Unassembled WGS sequence"/>
</dbReference>
<gene>
    <name evidence="2" type="ORF">CKAH01_05117</name>
</gene>
<evidence type="ECO:0000313" key="3">
    <source>
        <dbReference type="Proteomes" id="UP001281614"/>
    </source>
</evidence>
<feature type="region of interest" description="Disordered" evidence="1">
    <location>
        <begin position="147"/>
        <end position="192"/>
    </location>
</feature>
<feature type="compositionally biased region" description="Basic residues" evidence="1">
    <location>
        <begin position="277"/>
        <end position="296"/>
    </location>
</feature>
<keyword evidence="2" id="KW-0808">Transferase</keyword>
<feature type="compositionally biased region" description="Polar residues" evidence="1">
    <location>
        <begin position="314"/>
        <end position="325"/>
    </location>
</feature>
<feature type="compositionally biased region" description="Polar residues" evidence="1">
    <location>
        <begin position="152"/>
        <end position="170"/>
    </location>
</feature>
<dbReference type="EMBL" id="VYYT01000157">
    <property type="protein sequence ID" value="KAK2761887.1"/>
    <property type="molecule type" value="Genomic_DNA"/>
</dbReference>
<reference evidence="2" key="1">
    <citation type="submission" date="2023-02" db="EMBL/GenBank/DDBJ databases">
        <title>Colletotrichum kahawae CIFC_Que2 genome sequencing and assembly.</title>
        <authorList>
            <person name="Baroncelli R."/>
        </authorList>
    </citation>
    <scope>NUCLEOTIDE SEQUENCE</scope>
    <source>
        <strain evidence="2">CIFC_Que2</strain>
    </source>
</reference>
<keyword evidence="2" id="KW-0418">Kinase</keyword>
<keyword evidence="3" id="KW-1185">Reference proteome</keyword>
<accession>A0AAD9YGD7</accession>
<protein>
    <submittedName>
        <fullName evidence="2">Protein kinase</fullName>
    </submittedName>
</protein>
<comment type="caution">
    <text evidence="2">The sequence shown here is derived from an EMBL/GenBank/DDBJ whole genome shotgun (WGS) entry which is preliminary data.</text>
</comment>
<evidence type="ECO:0000313" key="2">
    <source>
        <dbReference type="EMBL" id="KAK2761887.1"/>
    </source>
</evidence>
<feature type="region of interest" description="Disordered" evidence="1">
    <location>
        <begin position="271"/>
        <end position="332"/>
    </location>
</feature>
<evidence type="ECO:0000256" key="1">
    <source>
        <dbReference type="SAM" id="MobiDB-lite"/>
    </source>
</evidence>
<sequence length="332" mass="36384">MIDTHLHLRQGLRRYKSRNELQDDQKSRDCEVQAPHCPPPKPLVIKPSGSLDIEFVSHSPALGPKEILHKTSQVGPLGAEKAVQYTAQKPYTDLMSSEPAMVMKNITSHELNQELPTSASELAEQFVEPSDSPLEEPQAVTVVSKNDKGAAASNSADRLDDNASTASLPTGSAEEDTAGVLTPIGADRPTDDHWEYNVDTKTGQVCFKRVPGPPEPWVISKQLVLNLLATGLPEAGSKDAQAWDQYNKKLREKKGLVAVPNASSLRIPASNQLSRKSSIHRQQGRLRAVHPRHPPKCHADQEKEFFRGSIEPVETSSSAANMESMTKSDNRN</sequence>
<proteinExistence type="predicted"/>
<organism evidence="2 3">
    <name type="scientific">Colletotrichum kahawae</name>
    <name type="common">Coffee berry disease fungus</name>
    <dbReference type="NCBI Taxonomy" id="34407"/>
    <lineage>
        <taxon>Eukaryota</taxon>
        <taxon>Fungi</taxon>
        <taxon>Dikarya</taxon>
        <taxon>Ascomycota</taxon>
        <taxon>Pezizomycotina</taxon>
        <taxon>Sordariomycetes</taxon>
        <taxon>Hypocreomycetidae</taxon>
        <taxon>Glomerellales</taxon>
        <taxon>Glomerellaceae</taxon>
        <taxon>Colletotrichum</taxon>
        <taxon>Colletotrichum gloeosporioides species complex</taxon>
    </lineage>
</organism>
<name>A0AAD9YGD7_COLKA</name>
<dbReference type="GO" id="GO:0016301">
    <property type="term" value="F:kinase activity"/>
    <property type="evidence" value="ECO:0007669"/>
    <property type="project" value="UniProtKB-KW"/>
</dbReference>
<dbReference type="AlphaFoldDB" id="A0AAD9YGD7"/>